<evidence type="ECO:0000256" key="8">
    <source>
        <dbReference type="SAM" id="Phobius"/>
    </source>
</evidence>
<dbReference type="GeneID" id="19015375"/>
<dbReference type="AlphaFoldDB" id="K8EHG2"/>
<protein>
    <submittedName>
        <fullName evidence="9">Uncharacterized protein</fullName>
    </submittedName>
</protein>
<feature type="compositionally biased region" description="Acidic residues" evidence="7">
    <location>
        <begin position="64"/>
        <end position="74"/>
    </location>
</feature>
<feature type="transmembrane region" description="Helical" evidence="8">
    <location>
        <begin position="400"/>
        <end position="419"/>
    </location>
</feature>
<reference evidence="9 10" key="1">
    <citation type="submission" date="2011-10" db="EMBL/GenBank/DDBJ databases">
        <authorList>
            <person name="Genoscope - CEA"/>
        </authorList>
    </citation>
    <scope>NUCLEOTIDE SEQUENCE [LARGE SCALE GENOMIC DNA]</scope>
    <source>
        <strain evidence="9 10">RCC 1105</strain>
    </source>
</reference>
<evidence type="ECO:0000256" key="3">
    <source>
        <dbReference type="ARBA" id="ARBA00022692"/>
    </source>
</evidence>
<dbReference type="RefSeq" id="XP_007512846.1">
    <property type="nucleotide sequence ID" value="XM_007512784.1"/>
</dbReference>
<sequence>MRNNNNTEYDDDENENEEENKVEEDKEEEEDAVLFSPDDDDDFQPVPSAVNTPMNAFQRRDQRYEEEEEEENEDRESTSPMVFGRGRTHESDASNGQDFLAQTKKNQKDDSAKASPDGARSEEGEEDVETAKSGGGEMEDENVEMKSPLAFLFQKNKRRKENNKNNGTPKEYDRDSYRHGAMWASIGSPAFPHKNQSRVMNANNFNNDNNNENSDITTGMDDTNNTMNDAENKMNNNNNKQVEFEDATESFGGSAGKATDFGVDEKINNRNRAKMRMSLPANLAQSVASPLPISKRVLDRIECLGPELARVQKIMLLTGIFLDFWGKFSLVRELRRFSVTASWLWFSLVLIFFLISGCLTTSYWLLHYPMPEKPAKEDKEANAVVFGYTKYDFKVFVRRFGAICAACQLGTAFAAWRALRSHDVRQRKAEMDLRGMQLVDCIFLSLPVATLQCYIGMMCSSPFATCPDRNGFDYVLFSAVAGGLLSGTLCFVSLDLHEKPPAYSWREYWGVHKAHLSEMLAKFNFRFFELTARVVTIGLFASVCGAWVFLVFFVHILCIIGLMRIKLSGVPDRKKIWSKFVELKSVELPFQSAKRIAKNGGKKKTIRIPVLDDVKLLVCCLIWPPSCFVSNSTDKKGRFWWRSTTCPRKTFWGLTREDALIPFVLILMLFALENGTMLVVVTHVAVDHWYRYLGMATFINFIWLSSAVIWISSAALWNPFTPKGPPLAYPSANVAAPENYRLSSISSFKDKKSSMGGRRSGVKPFARRSRAWVSPTASPVIEVDETGNSNNNNAYGENIDEKFNAAAAEATTTSPIHEYDNNTHRIDTFRDHGVVETMNERAGDEEMAIVRSPDVIVDINNTAYKVEDSAGEEEDEDMESFQTNEPSAFANMIDRTGEHEMLRRSLQWQRASEEMKKSVTDVKMRAETDLAAARAAMNFLNRESVESAQGESDKNYAEEEQEEDDDDDEEEEELNRTMSSDAYIESMQKGRMTNEVTGDAYVDAMRSPGGSIASDGNSPLGKMNSMNSPREQEQERGEEEREVADPWGFDENKLKIENSVDVDDDDIVNNESPTTFPSRRNSGTLQTPMFSPVAQQPKYADEDEDEETKQPNATFCEIL</sequence>
<dbReference type="KEGG" id="bpg:Bathy06g03940"/>
<dbReference type="eggNOG" id="ENOG502SHJX">
    <property type="taxonomic scope" value="Eukaryota"/>
</dbReference>
<dbReference type="InterPro" id="IPR018629">
    <property type="entry name" value="XK-rel"/>
</dbReference>
<name>K8EHG2_9CHLO</name>
<feature type="transmembrane region" description="Helical" evidence="8">
    <location>
        <begin position="439"/>
        <end position="463"/>
    </location>
</feature>
<keyword evidence="10" id="KW-1185">Reference proteome</keyword>
<gene>
    <name evidence="9" type="ORF">Bathy06g03940</name>
</gene>
<feature type="compositionally biased region" description="Acidic residues" evidence="7">
    <location>
        <begin position="8"/>
        <end position="43"/>
    </location>
</feature>
<keyword evidence="4 8" id="KW-1133">Transmembrane helix</keyword>
<feature type="transmembrane region" description="Helical" evidence="8">
    <location>
        <begin position="659"/>
        <end position="686"/>
    </location>
</feature>
<organism evidence="9 10">
    <name type="scientific">Bathycoccus prasinos</name>
    <dbReference type="NCBI Taxonomy" id="41875"/>
    <lineage>
        <taxon>Eukaryota</taxon>
        <taxon>Viridiplantae</taxon>
        <taxon>Chlorophyta</taxon>
        <taxon>Mamiellophyceae</taxon>
        <taxon>Mamiellales</taxon>
        <taxon>Bathycoccaceae</taxon>
        <taxon>Bathycoccus</taxon>
    </lineage>
</organism>
<evidence type="ECO:0000256" key="5">
    <source>
        <dbReference type="ARBA" id="ARBA00023136"/>
    </source>
</evidence>
<evidence type="ECO:0000256" key="4">
    <source>
        <dbReference type="ARBA" id="ARBA00022989"/>
    </source>
</evidence>
<dbReference type="Pfam" id="PF09815">
    <property type="entry name" value="XK-related"/>
    <property type="match status" value="1"/>
</dbReference>
<dbReference type="GO" id="GO:0005886">
    <property type="term" value="C:plasma membrane"/>
    <property type="evidence" value="ECO:0007669"/>
    <property type="project" value="UniProtKB-ARBA"/>
</dbReference>
<evidence type="ECO:0000256" key="2">
    <source>
        <dbReference type="ARBA" id="ARBA00008789"/>
    </source>
</evidence>
<feature type="transmembrane region" description="Helical" evidence="8">
    <location>
        <begin position="475"/>
        <end position="496"/>
    </location>
</feature>
<feature type="compositionally biased region" description="Acidic residues" evidence="7">
    <location>
        <begin position="958"/>
        <end position="973"/>
    </location>
</feature>
<feature type="region of interest" description="Disordered" evidence="7">
    <location>
        <begin position="941"/>
        <end position="1119"/>
    </location>
</feature>
<comment type="similarity">
    <text evidence="2">Belongs to the XK family.</text>
</comment>
<comment type="subcellular location">
    <subcellularLocation>
        <location evidence="1">Membrane</location>
        <topology evidence="1">Multi-pass membrane protein</topology>
    </subcellularLocation>
</comment>
<proteinExistence type="inferred from homology"/>
<keyword evidence="6" id="KW-0175">Coiled coil</keyword>
<feature type="region of interest" description="Disordered" evidence="7">
    <location>
        <begin position="1"/>
        <end position="174"/>
    </location>
</feature>
<evidence type="ECO:0000313" key="9">
    <source>
        <dbReference type="EMBL" id="CCO17446.1"/>
    </source>
</evidence>
<feature type="transmembrane region" description="Helical" evidence="8">
    <location>
        <begin position="692"/>
        <end position="717"/>
    </location>
</feature>
<evidence type="ECO:0000313" key="10">
    <source>
        <dbReference type="Proteomes" id="UP000198341"/>
    </source>
</evidence>
<evidence type="ECO:0000256" key="6">
    <source>
        <dbReference type="SAM" id="Coils"/>
    </source>
</evidence>
<keyword evidence="5 8" id="KW-0472">Membrane</keyword>
<feature type="transmembrane region" description="Helical" evidence="8">
    <location>
        <begin position="343"/>
        <end position="366"/>
    </location>
</feature>
<dbReference type="PANTHER" id="PTHR36812">
    <property type="entry name" value="NEUROFILAMENT TRIPLET M PROTEIN-LIKE PROTEIN"/>
    <property type="match status" value="1"/>
</dbReference>
<dbReference type="PANTHER" id="PTHR36812:SF9">
    <property type="entry name" value="MYB-LIKE PROTEIN X ISOFORM X1"/>
    <property type="match status" value="1"/>
</dbReference>
<feature type="compositionally biased region" description="Basic and acidic residues" evidence="7">
    <location>
        <begin position="1030"/>
        <end position="1039"/>
    </location>
</feature>
<dbReference type="EMBL" id="FO082273">
    <property type="protein sequence ID" value="CCO17446.1"/>
    <property type="molecule type" value="Genomic_DNA"/>
</dbReference>
<keyword evidence="3 8" id="KW-0812">Transmembrane</keyword>
<accession>K8EHG2</accession>
<dbReference type="TCDB" id="2.A.112.2.2">
    <property type="family name" value="the kx blood-group antigen (kxa) family"/>
</dbReference>
<feature type="coiled-coil region" evidence="6">
    <location>
        <begin position="220"/>
        <end position="247"/>
    </location>
</feature>
<evidence type="ECO:0000256" key="7">
    <source>
        <dbReference type="SAM" id="MobiDB-lite"/>
    </source>
</evidence>
<dbReference type="OrthoDB" id="567924at2759"/>
<dbReference type="Proteomes" id="UP000198341">
    <property type="component" value="Chromosome 6"/>
</dbReference>
<feature type="compositionally biased region" description="Polar residues" evidence="7">
    <location>
        <begin position="1073"/>
        <end position="1089"/>
    </location>
</feature>
<evidence type="ECO:0000256" key="1">
    <source>
        <dbReference type="ARBA" id="ARBA00004141"/>
    </source>
</evidence>